<keyword evidence="1" id="KW-0812">Transmembrane</keyword>
<gene>
    <name evidence="2" type="ORF">B0T20DRAFT_464311</name>
</gene>
<dbReference type="Proteomes" id="UP001281003">
    <property type="component" value="Unassembled WGS sequence"/>
</dbReference>
<keyword evidence="1" id="KW-1133">Transmembrane helix</keyword>
<evidence type="ECO:0000313" key="2">
    <source>
        <dbReference type="EMBL" id="KAK3391382.1"/>
    </source>
</evidence>
<feature type="transmembrane region" description="Helical" evidence="1">
    <location>
        <begin position="24"/>
        <end position="45"/>
    </location>
</feature>
<protein>
    <submittedName>
        <fullName evidence="2">Uncharacterized protein</fullName>
    </submittedName>
</protein>
<dbReference type="AlphaFoldDB" id="A0AAE0P1B2"/>
<comment type="caution">
    <text evidence="2">The sequence shown here is derived from an EMBL/GenBank/DDBJ whole genome shotgun (WGS) entry which is preliminary data.</text>
</comment>
<keyword evidence="3" id="KW-1185">Reference proteome</keyword>
<proteinExistence type="predicted"/>
<organism evidence="2 3">
    <name type="scientific">Sordaria brevicollis</name>
    <dbReference type="NCBI Taxonomy" id="83679"/>
    <lineage>
        <taxon>Eukaryota</taxon>
        <taxon>Fungi</taxon>
        <taxon>Dikarya</taxon>
        <taxon>Ascomycota</taxon>
        <taxon>Pezizomycotina</taxon>
        <taxon>Sordariomycetes</taxon>
        <taxon>Sordariomycetidae</taxon>
        <taxon>Sordariales</taxon>
        <taxon>Sordariaceae</taxon>
        <taxon>Sordaria</taxon>
    </lineage>
</organism>
<evidence type="ECO:0000256" key="1">
    <source>
        <dbReference type="SAM" id="Phobius"/>
    </source>
</evidence>
<keyword evidence="1" id="KW-0472">Membrane</keyword>
<dbReference type="EMBL" id="JAUTDP010000013">
    <property type="protein sequence ID" value="KAK3391382.1"/>
    <property type="molecule type" value="Genomic_DNA"/>
</dbReference>
<reference evidence="2" key="2">
    <citation type="submission" date="2023-07" db="EMBL/GenBank/DDBJ databases">
        <authorList>
            <consortium name="Lawrence Berkeley National Laboratory"/>
            <person name="Haridas S."/>
            <person name="Hensen N."/>
            <person name="Bonometti L."/>
            <person name="Westerberg I."/>
            <person name="Brannstrom I.O."/>
            <person name="Guillou S."/>
            <person name="Cros-Aarteil S."/>
            <person name="Calhoun S."/>
            <person name="Kuo A."/>
            <person name="Mondo S."/>
            <person name="Pangilinan J."/>
            <person name="Riley R."/>
            <person name="LaButti K."/>
            <person name="Andreopoulos B."/>
            <person name="Lipzen A."/>
            <person name="Chen C."/>
            <person name="Yanf M."/>
            <person name="Daum C."/>
            <person name="Ng V."/>
            <person name="Clum A."/>
            <person name="Steindorff A."/>
            <person name="Ohm R."/>
            <person name="Martin F."/>
            <person name="Silar P."/>
            <person name="Natvig D."/>
            <person name="Lalanne C."/>
            <person name="Gautier V."/>
            <person name="Ament-velasquez S.L."/>
            <person name="Kruys A."/>
            <person name="Hutchinson M.I."/>
            <person name="Powell A.J."/>
            <person name="Barry K."/>
            <person name="Miller A.N."/>
            <person name="Grigoriev I.V."/>
            <person name="Debuchy R."/>
            <person name="Gladieux P."/>
            <person name="Thoren M.H."/>
            <person name="Johannesson H."/>
        </authorList>
    </citation>
    <scope>NUCLEOTIDE SEQUENCE</scope>
    <source>
        <strain evidence="2">FGSC 1904</strain>
    </source>
</reference>
<feature type="transmembrane region" description="Helical" evidence="1">
    <location>
        <begin position="106"/>
        <end position="129"/>
    </location>
</feature>
<name>A0AAE0P1B2_SORBR</name>
<sequence>MEDQPLLAQSQPLRLRRRIDIRRIWDMTFPFFIAFYVTSIVVLSIHGVRQARRLLDPEALSGDSNLATLQQVYHSLHCHSQHTTATLLSLTPAGLFGADQFYVGNFLLGLGKILVGAGALICWAAFWTIDKAKYPLWAMDLLSLTGALTVLWFSWGGFDAVIWLMGGVGVYGVGGCA</sequence>
<reference evidence="2" key="1">
    <citation type="journal article" date="2023" name="Mol. Phylogenet. Evol.">
        <title>Genome-scale phylogeny and comparative genomics of the fungal order Sordariales.</title>
        <authorList>
            <person name="Hensen N."/>
            <person name="Bonometti L."/>
            <person name="Westerberg I."/>
            <person name="Brannstrom I.O."/>
            <person name="Guillou S."/>
            <person name="Cros-Aarteil S."/>
            <person name="Calhoun S."/>
            <person name="Haridas S."/>
            <person name="Kuo A."/>
            <person name="Mondo S."/>
            <person name="Pangilinan J."/>
            <person name="Riley R."/>
            <person name="LaButti K."/>
            <person name="Andreopoulos B."/>
            <person name="Lipzen A."/>
            <person name="Chen C."/>
            <person name="Yan M."/>
            <person name="Daum C."/>
            <person name="Ng V."/>
            <person name="Clum A."/>
            <person name="Steindorff A."/>
            <person name="Ohm R.A."/>
            <person name="Martin F."/>
            <person name="Silar P."/>
            <person name="Natvig D.O."/>
            <person name="Lalanne C."/>
            <person name="Gautier V."/>
            <person name="Ament-Velasquez S.L."/>
            <person name="Kruys A."/>
            <person name="Hutchinson M.I."/>
            <person name="Powell A.J."/>
            <person name="Barry K."/>
            <person name="Miller A.N."/>
            <person name="Grigoriev I.V."/>
            <person name="Debuchy R."/>
            <person name="Gladieux P."/>
            <person name="Hiltunen Thoren M."/>
            <person name="Johannesson H."/>
        </authorList>
    </citation>
    <scope>NUCLEOTIDE SEQUENCE</scope>
    <source>
        <strain evidence="2">FGSC 1904</strain>
    </source>
</reference>
<evidence type="ECO:0000313" key="3">
    <source>
        <dbReference type="Proteomes" id="UP001281003"/>
    </source>
</evidence>
<accession>A0AAE0P1B2</accession>